<name>A0A3M6Y5C5_HORWE</name>
<evidence type="ECO:0000313" key="14">
    <source>
        <dbReference type="Proteomes" id="UP000281245"/>
    </source>
</evidence>
<dbReference type="EMBL" id="QWIL01001940">
    <property type="protein sequence ID" value="RMX98237.1"/>
    <property type="molecule type" value="Genomic_DNA"/>
</dbReference>
<evidence type="ECO:0000256" key="1">
    <source>
        <dbReference type="ARBA" id="ARBA00004141"/>
    </source>
</evidence>
<evidence type="ECO:0000256" key="7">
    <source>
        <dbReference type="SAM" id="Phobius"/>
    </source>
</evidence>
<feature type="compositionally biased region" description="Basic and acidic residues" evidence="6">
    <location>
        <begin position="1"/>
        <end position="19"/>
    </location>
</feature>
<dbReference type="Proteomes" id="UP000281245">
    <property type="component" value="Unassembled WGS sequence"/>
</dbReference>
<reference evidence="12 13" key="1">
    <citation type="journal article" date="2018" name="BMC Genomics">
        <title>Genomic evidence for intraspecific hybridization in a clonal and extremely halotolerant yeast.</title>
        <authorList>
            <person name="Gostincar C."/>
            <person name="Stajich J.E."/>
            <person name="Zupancic J."/>
            <person name="Zalar P."/>
            <person name="Gunde-Cimerman N."/>
        </authorList>
    </citation>
    <scope>NUCLEOTIDE SEQUENCE [LARGE SCALE GENOMIC DNA]</scope>
    <source>
        <strain evidence="11 13">EXF-6651</strain>
        <strain evidence="9 15">EXF-6654</strain>
        <strain evidence="8 14">EXF-6656</strain>
        <strain evidence="10 12">EXF-6669</strain>
    </source>
</reference>
<dbReference type="EMBL" id="QWIK01002883">
    <property type="protein sequence ID" value="RMX82186.1"/>
    <property type="molecule type" value="Genomic_DNA"/>
</dbReference>
<comment type="caution">
    <text evidence="10">The sequence shown here is derived from an EMBL/GenBank/DDBJ whole genome shotgun (WGS) entry which is preliminary data.</text>
</comment>
<sequence>MTEKTEDYEAGNDMHHQESMPRLTTTHTNAEGAPLSRQVTVTMSNEQYERLFFQPSAPKKGDLAKRFANPTLLGLICFLIPYTSTVLILCQFQGAIPPTSLIGIGADYYFLGSIGMNIAGIAEFILGNTLPFAVFIIYGSHWGSLAYNQDPIHNVTAAFEEYGGANGAAYNSSQGFHNITMCMVSFMIMIGTLRTNLPLTALFFGLVMLFAFIAAADLRIPSATTAADEEYILKLLQVGGGFGFIGLVAGWYLVIIEVCEAVAIPCPLPIFDLSTKVFPPKDKKTN</sequence>
<evidence type="ECO:0000256" key="6">
    <source>
        <dbReference type="SAM" id="MobiDB-lite"/>
    </source>
</evidence>
<dbReference type="EMBL" id="QWIJ01002944">
    <property type="protein sequence ID" value="RMX71222.1"/>
    <property type="molecule type" value="Genomic_DNA"/>
</dbReference>
<evidence type="ECO:0000313" key="8">
    <source>
        <dbReference type="EMBL" id="RMX71222.1"/>
    </source>
</evidence>
<evidence type="ECO:0000256" key="4">
    <source>
        <dbReference type="ARBA" id="ARBA00022989"/>
    </source>
</evidence>
<proteinExistence type="inferred from homology"/>
<feature type="region of interest" description="Disordered" evidence="6">
    <location>
        <begin position="1"/>
        <end position="31"/>
    </location>
</feature>
<evidence type="ECO:0000256" key="3">
    <source>
        <dbReference type="ARBA" id="ARBA00022692"/>
    </source>
</evidence>
<evidence type="ECO:0000313" key="15">
    <source>
        <dbReference type="Proteomes" id="UP000282582"/>
    </source>
</evidence>
<dbReference type="PANTHER" id="PTHR31123:SF4">
    <property type="entry name" value="PROTEIN ALCS"/>
    <property type="match status" value="1"/>
</dbReference>
<feature type="transmembrane region" description="Helical" evidence="7">
    <location>
        <begin position="108"/>
        <end position="138"/>
    </location>
</feature>
<evidence type="ECO:0008006" key="16">
    <source>
        <dbReference type="Google" id="ProtNLM"/>
    </source>
</evidence>
<evidence type="ECO:0000256" key="5">
    <source>
        <dbReference type="ARBA" id="ARBA00023136"/>
    </source>
</evidence>
<feature type="transmembrane region" description="Helical" evidence="7">
    <location>
        <begin position="72"/>
        <end position="96"/>
    </location>
</feature>
<keyword evidence="4 7" id="KW-1133">Transmembrane helix</keyword>
<feature type="transmembrane region" description="Helical" evidence="7">
    <location>
        <begin position="232"/>
        <end position="254"/>
    </location>
</feature>
<comment type="subcellular location">
    <subcellularLocation>
        <location evidence="1">Membrane</location>
        <topology evidence="1">Multi-pass membrane protein</topology>
    </subcellularLocation>
</comment>
<dbReference type="EMBL" id="QWIM01001970">
    <property type="protein sequence ID" value="RMY19349.1"/>
    <property type="molecule type" value="Genomic_DNA"/>
</dbReference>
<feature type="transmembrane region" description="Helical" evidence="7">
    <location>
        <begin position="199"/>
        <end position="220"/>
    </location>
</feature>
<dbReference type="Proteomes" id="UP000271337">
    <property type="component" value="Unassembled WGS sequence"/>
</dbReference>
<organism evidence="10 12">
    <name type="scientific">Hortaea werneckii</name>
    <name type="common">Black yeast</name>
    <name type="synonym">Cladosporium werneckii</name>
    <dbReference type="NCBI Taxonomy" id="91943"/>
    <lineage>
        <taxon>Eukaryota</taxon>
        <taxon>Fungi</taxon>
        <taxon>Dikarya</taxon>
        <taxon>Ascomycota</taxon>
        <taxon>Pezizomycotina</taxon>
        <taxon>Dothideomycetes</taxon>
        <taxon>Dothideomycetidae</taxon>
        <taxon>Mycosphaerellales</taxon>
        <taxon>Teratosphaeriaceae</taxon>
        <taxon>Hortaea</taxon>
    </lineage>
</organism>
<dbReference type="VEuPathDB" id="FungiDB:BTJ68_11955"/>
<gene>
    <name evidence="11" type="ORF">D0866_12869</name>
    <name evidence="10" type="ORF">D0867_12509</name>
    <name evidence="9" type="ORF">D0868_15861</name>
    <name evidence="8" type="ORF">D0869_15853</name>
</gene>
<dbReference type="Pfam" id="PF01184">
    <property type="entry name" value="Gpr1_Fun34_YaaH"/>
    <property type="match status" value="1"/>
</dbReference>
<dbReference type="AlphaFoldDB" id="A0A3M6Y5C5"/>
<protein>
    <recommendedName>
        <fullName evidence="16">GPR1/FUN34/YaaH-class plasma membrane protein</fullName>
    </recommendedName>
</protein>
<evidence type="ECO:0000256" key="2">
    <source>
        <dbReference type="ARBA" id="ARBA00005587"/>
    </source>
</evidence>
<evidence type="ECO:0000313" key="12">
    <source>
        <dbReference type="Proteomes" id="UP000271337"/>
    </source>
</evidence>
<keyword evidence="3 7" id="KW-0812">Transmembrane</keyword>
<dbReference type="OrthoDB" id="3648309at2759"/>
<comment type="similarity">
    <text evidence="2">Belongs to the acetate uptake transporter (AceTr) (TC 2.A.96) family.</text>
</comment>
<evidence type="ECO:0000313" key="11">
    <source>
        <dbReference type="EMBL" id="RMY19349.1"/>
    </source>
</evidence>
<dbReference type="Proteomes" id="UP000276864">
    <property type="component" value="Unassembled WGS sequence"/>
</dbReference>
<accession>A0A3M6Y5C5</accession>
<evidence type="ECO:0000313" key="13">
    <source>
        <dbReference type="Proteomes" id="UP000276864"/>
    </source>
</evidence>
<dbReference type="Proteomes" id="UP000282582">
    <property type="component" value="Unassembled WGS sequence"/>
</dbReference>
<dbReference type="InterPro" id="IPR051633">
    <property type="entry name" value="AceTr"/>
</dbReference>
<dbReference type="PANTHER" id="PTHR31123">
    <property type="entry name" value="ACCUMULATION OF DYADS PROTEIN 2-RELATED"/>
    <property type="match status" value="1"/>
</dbReference>
<evidence type="ECO:0000313" key="9">
    <source>
        <dbReference type="EMBL" id="RMX82186.1"/>
    </source>
</evidence>
<dbReference type="GO" id="GO:0015123">
    <property type="term" value="F:acetate transmembrane transporter activity"/>
    <property type="evidence" value="ECO:0007669"/>
    <property type="project" value="TreeGrafter"/>
</dbReference>
<dbReference type="GO" id="GO:0005886">
    <property type="term" value="C:plasma membrane"/>
    <property type="evidence" value="ECO:0007669"/>
    <property type="project" value="TreeGrafter"/>
</dbReference>
<dbReference type="InterPro" id="IPR000791">
    <property type="entry name" value="Gpr1/Fun34/SatP-like"/>
</dbReference>
<evidence type="ECO:0000313" key="10">
    <source>
        <dbReference type="EMBL" id="RMX98237.1"/>
    </source>
</evidence>
<keyword evidence="5 7" id="KW-0472">Membrane</keyword>